<reference evidence="2 3" key="1">
    <citation type="journal article" date="2022" name="Plant J.">
        <title>Strategies of tolerance reflected in two North American maple genomes.</title>
        <authorList>
            <person name="McEvoy S.L."/>
            <person name="Sezen U.U."/>
            <person name="Trouern-Trend A."/>
            <person name="McMahon S.M."/>
            <person name="Schaberg P.G."/>
            <person name="Yang J."/>
            <person name="Wegrzyn J.L."/>
            <person name="Swenson N.G."/>
        </authorList>
    </citation>
    <scope>NUCLEOTIDE SEQUENCE [LARGE SCALE GENOMIC DNA]</scope>
    <source>
        <strain evidence="2">91603</strain>
    </source>
</reference>
<dbReference type="EMBL" id="JAJSOW010000002">
    <property type="protein sequence ID" value="KAI9197846.1"/>
    <property type="molecule type" value="Genomic_DNA"/>
</dbReference>
<protein>
    <submittedName>
        <fullName evidence="2">Uncharacterized protein</fullName>
    </submittedName>
</protein>
<gene>
    <name evidence="2" type="ORF">LWI28_005509</name>
</gene>
<evidence type="ECO:0000313" key="3">
    <source>
        <dbReference type="Proteomes" id="UP001064489"/>
    </source>
</evidence>
<evidence type="ECO:0000313" key="2">
    <source>
        <dbReference type="EMBL" id="KAI9197846.1"/>
    </source>
</evidence>
<sequence>MRIQEHYKVTHLSNEKRPTLLLEETWVDLCCIPLSKFGNSISGTTMLRTTGTRDTGKSSVPQAPAFSGMSFKEQQLKQLRAQCLVFLAFRNGLMPKKLHLEIALGKEDGPRKDLVDHHTGKAQSSNDPNCLPGGEVQFGRETDPILPGASSSGTILEADSLSREAENSKTMEDKSHLPPHHSLHI</sequence>
<feature type="compositionally biased region" description="Basic and acidic residues" evidence="1">
    <location>
        <begin position="160"/>
        <end position="176"/>
    </location>
</feature>
<dbReference type="Proteomes" id="UP001064489">
    <property type="component" value="Chromosome 13"/>
</dbReference>
<organism evidence="2 3">
    <name type="scientific">Acer negundo</name>
    <name type="common">Box elder</name>
    <dbReference type="NCBI Taxonomy" id="4023"/>
    <lineage>
        <taxon>Eukaryota</taxon>
        <taxon>Viridiplantae</taxon>
        <taxon>Streptophyta</taxon>
        <taxon>Embryophyta</taxon>
        <taxon>Tracheophyta</taxon>
        <taxon>Spermatophyta</taxon>
        <taxon>Magnoliopsida</taxon>
        <taxon>eudicotyledons</taxon>
        <taxon>Gunneridae</taxon>
        <taxon>Pentapetalae</taxon>
        <taxon>rosids</taxon>
        <taxon>malvids</taxon>
        <taxon>Sapindales</taxon>
        <taxon>Sapindaceae</taxon>
        <taxon>Hippocastanoideae</taxon>
        <taxon>Acereae</taxon>
        <taxon>Acer</taxon>
    </lineage>
</organism>
<accession>A0AAD5JF95</accession>
<evidence type="ECO:0000256" key="1">
    <source>
        <dbReference type="SAM" id="MobiDB-lite"/>
    </source>
</evidence>
<dbReference type="AlphaFoldDB" id="A0AAD5JF95"/>
<feature type="compositionally biased region" description="Basic and acidic residues" evidence="1">
    <location>
        <begin position="109"/>
        <end position="119"/>
    </location>
</feature>
<name>A0AAD5JF95_ACENE</name>
<keyword evidence="3" id="KW-1185">Reference proteome</keyword>
<comment type="caution">
    <text evidence="2">The sequence shown here is derived from an EMBL/GenBank/DDBJ whole genome shotgun (WGS) entry which is preliminary data.</text>
</comment>
<proteinExistence type="predicted"/>
<feature type="region of interest" description="Disordered" evidence="1">
    <location>
        <begin position="109"/>
        <end position="185"/>
    </location>
</feature>